<evidence type="ECO:0000256" key="1">
    <source>
        <dbReference type="SAM" id="MobiDB-lite"/>
    </source>
</evidence>
<reference evidence="4" key="1">
    <citation type="submission" date="2020-07" db="EMBL/GenBank/DDBJ databases">
        <title>novel species isolated from the respiratory tract of Marmot.</title>
        <authorList>
            <person name="Zhang G."/>
        </authorList>
    </citation>
    <scope>NUCLEOTIDE SEQUENCE [LARGE SCALE GENOMIC DNA]</scope>
    <source>
        <strain evidence="4">686</strain>
    </source>
</reference>
<keyword evidence="4" id="KW-1185">Reference proteome</keyword>
<dbReference type="RefSeq" id="WP_219850847.1">
    <property type="nucleotide sequence ID" value="NZ_CP059491.1"/>
</dbReference>
<keyword evidence="3" id="KW-0378">Hydrolase</keyword>
<feature type="region of interest" description="Disordered" evidence="1">
    <location>
        <begin position="692"/>
        <end position="713"/>
    </location>
</feature>
<dbReference type="Pfam" id="PF13625">
    <property type="entry name" value="Helicase_C_3"/>
    <property type="match status" value="1"/>
</dbReference>
<dbReference type="AlphaFoldDB" id="A0A7D7LSY3"/>
<feature type="domain" description="Helicase XPB/Ssl2 N-terminal" evidence="2">
    <location>
        <begin position="496"/>
        <end position="617"/>
    </location>
</feature>
<protein>
    <submittedName>
        <fullName evidence="3">Helicase-associated domain-containing protein</fullName>
    </submittedName>
</protein>
<keyword evidence="3" id="KW-0547">Nucleotide-binding</keyword>
<dbReference type="EMBL" id="CP059491">
    <property type="protein sequence ID" value="QMT02665.1"/>
    <property type="molecule type" value="Genomic_DNA"/>
</dbReference>
<keyword evidence="3" id="KW-0067">ATP-binding</keyword>
<gene>
    <name evidence="3" type="ORF">H1R19_05855</name>
</gene>
<sequence length="785" mass="83445">MSSDDQHTGLADELAGRSDDELTELLIERPDLASPTPAGTRVLAQRALSAASLALAGEDLDVLAVAVLEVVLAHSVTAGHHEVPGPVAVRTILAELKGHAAPAAVRDRINLLRRRAILWGDDTALYSGAHTASALPWKARHLTGPLAGRTGDEIAAMVAGLDERSAGLLQTLARGPALGRSRDAAPDADPASPVAQLISTGLLARVDDQTVELPPMVGAVIREEPAWHTDDLAPPPLHEPRAKPRFPLKAVDAAAGGEALELIRHLSQLITILGATPAAVLRSGALGVRELRRLAKLTGLETQRVSFLIEIAAYLRIIDAGFPEPPPANDAGEQAFAPTSTADTWLHQPRERQWLALADAWLHMPRRAWQVGEPDRDGNALATLGAELHDAHAPVQRQLILSTLAQADPAVAVSPDAVLANLHWHRPRQIRRFGRRLVAETLREARELGLVAHDALTTVGRAYTVEDPPDADPADTDAAVLAAMRKALPDPVDHFLTQADLTLTVPGPMTPELAEQVELVADLESGGAASVYRVSPESVRRALDSGRSSNELLSMFTTHSRTPVPQSLSYLIEDVARKHGQLRVGVASAFIRCEDPTVLAAVLRSPAAEALALRALAPTVAVSQSELRDVIEQLRAAGFAPAGEDSSGALVDLRDRGSRVTVSRARRQSQPRRNTPSEAQLRSVVTRIRSTDRAAAATPVRSTGTTATPVRATGGGESATALIQLALRANRRLRVGYVDAQGSASRHVVTPKVLGAGQLVAVEEGSDGEQRFSLHRLTSVELLDA</sequence>
<feature type="region of interest" description="Disordered" evidence="1">
    <location>
        <begin position="660"/>
        <end position="680"/>
    </location>
</feature>
<feature type="compositionally biased region" description="Polar residues" evidence="1">
    <location>
        <begin position="671"/>
        <end position="680"/>
    </location>
</feature>
<dbReference type="Proteomes" id="UP000515663">
    <property type="component" value="Chromosome"/>
</dbReference>
<dbReference type="GO" id="GO:0004386">
    <property type="term" value="F:helicase activity"/>
    <property type="evidence" value="ECO:0007669"/>
    <property type="project" value="UniProtKB-KW"/>
</dbReference>
<proteinExistence type="predicted"/>
<accession>A0A7D7LSY3</accession>
<keyword evidence="3" id="KW-0347">Helicase</keyword>
<name>A0A7D7LSY3_9ACTN</name>
<evidence type="ECO:0000313" key="3">
    <source>
        <dbReference type="EMBL" id="QMT02665.1"/>
    </source>
</evidence>
<evidence type="ECO:0000259" key="2">
    <source>
        <dbReference type="Pfam" id="PF13625"/>
    </source>
</evidence>
<dbReference type="InterPro" id="IPR032830">
    <property type="entry name" value="XPB/Ssl2_N"/>
</dbReference>
<dbReference type="KEGG" id="gji:H1R19_05855"/>
<organism evidence="3 4">
    <name type="scientific">Gordonia jinghuaiqii</name>
    <dbReference type="NCBI Taxonomy" id="2758710"/>
    <lineage>
        <taxon>Bacteria</taxon>
        <taxon>Bacillati</taxon>
        <taxon>Actinomycetota</taxon>
        <taxon>Actinomycetes</taxon>
        <taxon>Mycobacteriales</taxon>
        <taxon>Gordoniaceae</taxon>
        <taxon>Gordonia</taxon>
    </lineage>
</organism>
<evidence type="ECO:0000313" key="4">
    <source>
        <dbReference type="Proteomes" id="UP000515663"/>
    </source>
</evidence>